<gene>
    <name evidence="2" type="ORF">SYNPS1DRAFT_21289</name>
</gene>
<evidence type="ECO:0000313" key="3">
    <source>
        <dbReference type="Proteomes" id="UP000278143"/>
    </source>
</evidence>
<accession>A0A4P9Z3G5</accession>
<feature type="region of interest" description="Disordered" evidence="1">
    <location>
        <begin position="65"/>
        <end position="178"/>
    </location>
</feature>
<feature type="compositionally biased region" description="Acidic residues" evidence="1">
    <location>
        <begin position="1"/>
        <end position="11"/>
    </location>
</feature>
<dbReference type="EMBL" id="KZ989270">
    <property type="protein sequence ID" value="RKP27097.1"/>
    <property type="molecule type" value="Genomic_DNA"/>
</dbReference>
<dbReference type="OrthoDB" id="10647795at2759"/>
<reference evidence="3" key="1">
    <citation type="journal article" date="2018" name="Nat. Microbiol.">
        <title>Leveraging single-cell genomics to expand the fungal tree of life.</title>
        <authorList>
            <person name="Ahrendt S.R."/>
            <person name="Quandt C.A."/>
            <person name="Ciobanu D."/>
            <person name="Clum A."/>
            <person name="Salamov A."/>
            <person name="Andreopoulos B."/>
            <person name="Cheng J.F."/>
            <person name="Woyke T."/>
            <person name="Pelin A."/>
            <person name="Henrissat B."/>
            <person name="Reynolds N.K."/>
            <person name="Benny G.L."/>
            <person name="Smith M.E."/>
            <person name="James T.Y."/>
            <person name="Grigoriev I.V."/>
        </authorList>
    </citation>
    <scope>NUCLEOTIDE SEQUENCE [LARGE SCALE GENOMIC DNA]</scope>
    <source>
        <strain evidence="3">Benny S71-1</strain>
    </source>
</reference>
<dbReference type="Proteomes" id="UP000278143">
    <property type="component" value="Unassembled WGS sequence"/>
</dbReference>
<organism evidence="2 3">
    <name type="scientific">Syncephalis pseudoplumigaleata</name>
    <dbReference type="NCBI Taxonomy" id="1712513"/>
    <lineage>
        <taxon>Eukaryota</taxon>
        <taxon>Fungi</taxon>
        <taxon>Fungi incertae sedis</taxon>
        <taxon>Zoopagomycota</taxon>
        <taxon>Zoopagomycotina</taxon>
        <taxon>Zoopagomycetes</taxon>
        <taxon>Zoopagales</taxon>
        <taxon>Piptocephalidaceae</taxon>
        <taxon>Syncephalis</taxon>
    </lineage>
</organism>
<keyword evidence="3" id="KW-1185">Reference proteome</keyword>
<feature type="compositionally biased region" description="Low complexity" evidence="1">
    <location>
        <begin position="101"/>
        <end position="113"/>
    </location>
</feature>
<proteinExistence type="predicted"/>
<evidence type="ECO:0000313" key="2">
    <source>
        <dbReference type="EMBL" id="RKP27097.1"/>
    </source>
</evidence>
<feature type="region of interest" description="Disordered" evidence="1">
    <location>
        <begin position="1"/>
        <end position="27"/>
    </location>
</feature>
<feature type="region of interest" description="Disordered" evidence="1">
    <location>
        <begin position="232"/>
        <end position="257"/>
    </location>
</feature>
<evidence type="ECO:0000256" key="1">
    <source>
        <dbReference type="SAM" id="MobiDB-lite"/>
    </source>
</evidence>
<feature type="compositionally biased region" description="Polar residues" evidence="1">
    <location>
        <begin position="73"/>
        <end position="93"/>
    </location>
</feature>
<protein>
    <submittedName>
        <fullName evidence="2">Uncharacterized protein</fullName>
    </submittedName>
</protein>
<sequence>MPAEDTQGDEEVTPKTPRKPRKNNEVYWLASPPAVALKRMTDARAAGESSGVNVTQVVDWIRSKRALPDNDGQEASSTSDTAVEATSGTSDPSSWERLTLSSPASSSSPQQQPHGGEVKRVRHYSPIGVEKMLNLIDKDSEPAASPNATATESPTDPPSIGEEATAVQTEPSSLLRTSSLADSDLHEIEDIMSAVNEDLLDDVLVSEDSNGETSEHTDTAATLLDNIDFSQWSDEEGGAHAEDGRSIEEAAAQHKGR</sequence>
<dbReference type="AlphaFoldDB" id="A0A4P9Z3G5"/>
<feature type="compositionally biased region" description="Basic and acidic residues" evidence="1">
    <location>
        <begin position="237"/>
        <end position="257"/>
    </location>
</feature>
<feature type="compositionally biased region" description="Polar residues" evidence="1">
    <location>
        <begin position="166"/>
        <end position="178"/>
    </location>
</feature>
<name>A0A4P9Z3G5_9FUNG</name>